<protein>
    <submittedName>
        <fullName evidence="1">Uncharacterized protein</fullName>
    </submittedName>
</protein>
<reference evidence="1 2" key="1">
    <citation type="submission" date="2017-05" db="EMBL/GenBank/DDBJ databases">
        <authorList>
            <person name="Song R."/>
            <person name="Chenine A.L."/>
            <person name="Ruprecht R.M."/>
        </authorList>
    </citation>
    <scope>NUCLEOTIDE SEQUENCE [LARGE SCALE GENOMIC DNA]</scope>
    <source>
        <strain evidence="1 2">ARLG1955</strain>
    </source>
</reference>
<name>A0A242U1H9_ACIPI</name>
<evidence type="ECO:0000313" key="2">
    <source>
        <dbReference type="Proteomes" id="UP000195162"/>
    </source>
</evidence>
<dbReference type="Proteomes" id="UP000195162">
    <property type="component" value="Unassembled WGS sequence"/>
</dbReference>
<organism evidence="1 2">
    <name type="scientific">Acinetobacter pittii</name>
    <name type="common">Acinetobacter genomosp. 3</name>
    <dbReference type="NCBI Taxonomy" id="48296"/>
    <lineage>
        <taxon>Bacteria</taxon>
        <taxon>Pseudomonadati</taxon>
        <taxon>Pseudomonadota</taxon>
        <taxon>Gammaproteobacteria</taxon>
        <taxon>Moraxellales</taxon>
        <taxon>Moraxellaceae</taxon>
        <taxon>Acinetobacter</taxon>
        <taxon>Acinetobacter calcoaceticus/baumannii complex</taxon>
    </lineage>
</organism>
<proteinExistence type="predicted"/>
<sequence length="64" mass="7779">MLFYNIPIETLNSFYNNKFEDLEIKSLDEKTKVLFTKYYVEIKKDPKVLLKILFLINKFENLEV</sequence>
<dbReference type="EMBL" id="NGIR01000032">
    <property type="protein sequence ID" value="OTU25956.1"/>
    <property type="molecule type" value="Genomic_DNA"/>
</dbReference>
<dbReference type="AlphaFoldDB" id="A0A242U1H9"/>
<comment type="caution">
    <text evidence="1">The sequence shown here is derived from an EMBL/GenBank/DDBJ whole genome shotgun (WGS) entry which is preliminary data.</text>
</comment>
<gene>
    <name evidence="1" type="ORF">CAT59_17255</name>
</gene>
<accession>A0A242U1H9</accession>
<evidence type="ECO:0000313" key="1">
    <source>
        <dbReference type="EMBL" id="OTU25956.1"/>
    </source>
</evidence>